<keyword evidence="9" id="KW-1185">Reference proteome</keyword>
<dbReference type="Pfam" id="PF00069">
    <property type="entry name" value="Pkinase"/>
    <property type="match status" value="1"/>
</dbReference>
<dbReference type="SUPFAM" id="SSF56112">
    <property type="entry name" value="Protein kinase-like (PK-like)"/>
    <property type="match status" value="1"/>
</dbReference>
<evidence type="ECO:0000259" key="6">
    <source>
        <dbReference type="PROSITE" id="PS50011"/>
    </source>
</evidence>
<dbReference type="GO" id="GO:0004674">
    <property type="term" value="F:protein serine/threonine kinase activity"/>
    <property type="evidence" value="ECO:0007669"/>
    <property type="project" value="UniProtKB-KW"/>
</dbReference>
<name>A0A8J5LP37_ZINOF</name>
<evidence type="ECO:0000313" key="9">
    <source>
        <dbReference type="Proteomes" id="UP000734854"/>
    </source>
</evidence>
<comment type="caution">
    <text evidence="8">The sequence shown here is derived from an EMBL/GenBank/DDBJ whole genome shotgun (WGS) entry which is preliminary data.</text>
</comment>
<evidence type="ECO:0000256" key="5">
    <source>
        <dbReference type="ARBA" id="ARBA00022840"/>
    </source>
</evidence>
<dbReference type="PANTHER" id="PTHR24349">
    <property type="entry name" value="SERINE/THREONINE-PROTEIN KINASE"/>
    <property type="match status" value="1"/>
</dbReference>
<dbReference type="InterPro" id="IPR000719">
    <property type="entry name" value="Prot_kinase_dom"/>
</dbReference>
<dbReference type="InterPro" id="IPR050205">
    <property type="entry name" value="CDPK_Ser/Thr_kinases"/>
</dbReference>
<dbReference type="GO" id="GO:0005524">
    <property type="term" value="F:ATP binding"/>
    <property type="evidence" value="ECO:0007669"/>
    <property type="project" value="UniProtKB-KW"/>
</dbReference>
<evidence type="ECO:0000259" key="7">
    <source>
        <dbReference type="PROSITE" id="PS50222"/>
    </source>
</evidence>
<dbReference type="PROSITE" id="PS50011">
    <property type="entry name" value="PROTEIN_KINASE_DOM"/>
    <property type="match status" value="1"/>
</dbReference>
<dbReference type="EMBL" id="JACMSC010000004">
    <property type="protein sequence ID" value="KAG6523935.1"/>
    <property type="molecule type" value="Genomic_DNA"/>
</dbReference>
<gene>
    <name evidence="8" type="ORF">ZIOFF_013823</name>
</gene>
<keyword evidence="2" id="KW-0808">Transferase</keyword>
<dbReference type="Gene3D" id="1.10.510.10">
    <property type="entry name" value="Transferase(Phosphotransferase) domain 1"/>
    <property type="match status" value="1"/>
</dbReference>
<dbReference type="InterPro" id="IPR011992">
    <property type="entry name" value="EF-hand-dom_pair"/>
</dbReference>
<protein>
    <recommendedName>
        <fullName evidence="10">Protein kinase domain-containing protein</fullName>
    </recommendedName>
</protein>
<proteinExistence type="predicted"/>
<keyword evidence="3" id="KW-0547">Nucleotide-binding</keyword>
<dbReference type="SUPFAM" id="SSF47473">
    <property type="entry name" value="EF-hand"/>
    <property type="match status" value="1"/>
</dbReference>
<dbReference type="InterPro" id="IPR011009">
    <property type="entry name" value="Kinase-like_dom_sf"/>
</dbReference>
<reference evidence="8 9" key="1">
    <citation type="submission" date="2020-08" db="EMBL/GenBank/DDBJ databases">
        <title>Plant Genome Project.</title>
        <authorList>
            <person name="Zhang R.-G."/>
        </authorList>
    </citation>
    <scope>NUCLEOTIDE SEQUENCE [LARGE SCALE GENOMIC DNA]</scope>
    <source>
        <tissue evidence="8">Rhizome</tissue>
    </source>
</reference>
<evidence type="ECO:0000256" key="3">
    <source>
        <dbReference type="ARBA" id="ARBA00022741"/>
    </source>
</evidence>
<evidence type="ECO:0000256" key="1">
    <source>
        <dbReference type="ARBA" id="ARBA00022527"/>
    </source>
</evidence>
<evidence type="ECO:0000256" key="4">
    <source>
        <dbReference type="ARBA" id="ARBA00022777"/>
    </source>
</evidence>
<feature type="domain" description="Protein kinase" evidence="6">
    <location>
        <begin position="83"/>
        <end position="407"/>
    </location>
</feature>
<dbReference type="GO" id="GO:0005509">
    <property type="term" value="F:calcium ion binding"/>
    <property type="evidence" value="ECO:0007669"/>
    <property type="project" value="InterPro"/>
</dbReference>
<keyword evidence="5" id="KW-0067">ATP-binding</keyword>
<dbReference type="InterPro" id="IPR002048">
    <property type="entry name" value="EF_hand_dom"/>
</dbReference>
<dbReference type="Proteomes" id="UP000734854">
    <property type="component" value="Unassembled WGS sequence"/>
</dbReference>
<accession>A0A8J5LP37</accession>
<feature type="domain" description="EF-hand" evidence="7">
    <location>
        <begin position="293"/>
        <end position="328"/>
    </location>
</feature>
<dbReference type="AlphaFoldDB" id="A0A8J5LP37"/>
<dbReference type="PROSITE" id="PS50222">
    <property type="entry name" value="EF_HAND_2"/>
    <property type="match status" value="1"/>
</dbReference>
<keyword evidence="4" id="KW-0418">Kinase</keyword>
<keyword evidence="1" id="KW-0723">Serine/threonine-protein kinase</keyword>
<sequence>MSSGAMNKACISGDLSSIPKFPHIEIDPRHRYGHNLQFYYDVWFKNESTQPFFYWLDVGDGREINLEKCPRSKLQNQCIKYLGQILHQIEIGDEDEESESSDSKSNDDLELSKVTEMRLLPSDAGKCSFLFLQMTTPISIEDVRREVKILKALSNHNNLVKFYDACEDALNIYVVMEFCEGEELLERILSRGGRYSEEDAKAIVIQILSVIAFCHLQGVVHRDLKPKEQLRNFLFTTRDENAQMKLIDFGLSDFVKPVVQQTYKQRFPGKQFCTPSYSIHQNLEALSKALTEDQLFYLRSQFKLLAPNGEGHISFDNFRMALLQNATESMKESKVIDILNVMRHPFLLPFFLQLLSFFCMPPPLPLLQNLYAVVLTYLSTHISLNLQISSTPELKLMKCGSSGLNAC</sequence>
<evidence type="ECO:0008006" key="10">
    <source>
        <dbReference type="Google" id="ProtNLM"/>
    </source>
</evidence>
<evidence type="ECO:0000313" key="8">
    <source>
        <dbReference type="EMBL" id="KAG6523935.1"/>
    </source>
</evidence>
<evidence type="ECO:0000256" key="2">
    <source>
        <dbReference type="ARBA" id="ARBA00022679"/>
    </source>
</evidence>
<organism evidence="8 9">
    <name type="scientific">Zingiber officinale</name>
    <name type="common">Ginger</name>
    <name type="synonym">Amomum zingiber</name>
    <dbReference type="NCBI Taxonomy" id="94328"/>
    <lineage>
        <taxon>Eukaryota</taxon>
        <taxon>Viridiplantae</taxon>
        <taxon>Streptophyta</taxon>
        <taxon>Embryophyta</taxon>
        <taxon>Tracheophyta</taxon>
        <taxon>Spermatophyta</taxon>
        <taxon>Magnoliopsida</taxon>
        <taxon>Liliopsida</taxon>
        <taxon>Zingiberales</taxon>
        <taxon>Zingiberaceae</taxon>
        <taxon>Zingiber</taxon>
    </lineage>
</organism>